<dbReference type="RefSeq" id="WP_067589370.1">
    <property type="nucleotide sequence ID" value="NZ_JABMCZ010000004.1"/>
</dbReference>
<dbReference type="Proteomes" id="UP000076512">
    <property type="component" value="Unassembled WGS sequence"/>
</dbReference>
<dbReference type="SUPFAM" id="SSF55781">
    <property type="entry name" value="GAF domain-like"/>
    <property type="match status" value="1"/>
</dbReference>
<accession>A0A164M2L0</accession>
<dbReference type="Gene3D" id="3.30.450.40">
    <property type="match status" value="1"/>
</dbReference>
<keyword evidence="1" id="KW-0805">Transcription regulation</keyword>
<name>A0A164M2L0_9NOCA</name>
<evidence type="ECO:0000256" key="1">
    <source>
        <dbReference type="ARBA" id="ARBA00023015"/>
    </source>
</evidence>
<organism evidence="4 5">
    <name type="scientific">Nocardia terpenica</name>
    <dbReference type="NCBI Taxonomy" id="455432"/>
    <lineage>
        <taxon>Bacteria</taxon>
        <taxon>Bacillati</taxon>
        <taxon>Actinomycetota</taxon>
        <taxon>Actinomycetes</taxon>
        <taxon>Mycobacteriales</taxon>
        <taxon>Nocardiaceae</taxon>
        <taxon>Nocardia</taxon>
    </lineage>
</organism>
<dbReference type="STRING" id="455432.AWN90_29965"/>
<dbReference type="InterPro" id="IPR036388">
    <property type="entry name" value="WH-like_DNA-bd_sf"/>
</dbReference>
<proteinExistence type="predicted"/>
<dbReference type="EMBL" id="LWGR01000007">
    <property type="protein sequence ID" value="KZM72971.1"/>
    <property type="molecule type" value="Genomic_DNA"/>
</dbReference>
<dbReference type="InterPro" id="IPR005561">
    <property type="entry name" value="ANTAR"/>
</dbReference>
<dbReference type="Gene3D" id="1.10.10.10">
    <property type="entry name" value="Winged helix-like DNA-binding domain superfamily/Winged helix DNA-binding domain"/>
    <property type="match status" value="1"/>
</dbReference>
<evidence type="ECO:0000313" key="4">
    <source>
        <dbReference type="EMBL" id="KZM72971.1"/>
    </source>
</evidence>
<dbReference type="SMART" id="SM01012">
    <property type="entry name" value="ANTAR"/>
    <property type="match status" value="1"/>
</dbReference>
<dbReference type="InterPro" id="IPR029016">
    <property type="entry name" value="GAF-like_dom_sf"/>
</dbReference>
<dbReference type="OrthoDB" id="4075938at2"/>
<evidence type="ECO:0000259" key="3">
    <source>
        <dbReference type="SMART" id="SM01012"/>
    </source>
</evidence>
<dbReference type="AlphaFoldDB" id="A0A164M2L0"/>
<keyword evidence="2" id="KW-0804">Transcription</keyword>
<reference evidence="4 5" key="1">
    <citation type="submission" date="2016-04" db="EMBL/GenBank/DDBJ databases">
        <authorList>
            <person name="Evans L.H."/>
            <person name="Alamgir A."/>
            <person name="Owens N."/>
            <person name="Weber N.D."/>
            <person name="Virtaneva K."/>
            <person name="Barbian K."/>
            <person name="Babar A."/>
            <person name="Rosenke K."/>
        </authorList>
    </citation>
    <scope>NUCLEOTIDE SEQUENCE [LARGE SCALE GENOMIC DNA]</scope>
    <source>
        <strain evidence="4 5">IFM 0406</strain>
    </source>
</reference>
<dbReference type="Pfam" id="PF03861">
    <property type="entry name" value="ANTAR"/>
    <property type="match status" value="1"/>
</dbReference>
<sequence>MTEADGEIASEWRQFARERERAARAAAIARRYEQQADRPVASMRPFRLRMAQLHRAMEARHYACARLHRQYALRLQRWRAAGIAERRPLFMGTVADQLGMTSAVVTLFTENRQELLTAASDGIARTAHDLEAVLGRGPARDAFVGGEVLVGTRAELIDQWTEYGSAVAELGVNAVVAVPLASMSRRVGALCAFSSHRAPAGVTTTADRVADALANSVLLGAHDTRDDGITPRGTLFDEADYLDAVNQAAGVLSVRRHCTVDAALALLRARAYTTNVPLPELARKILDGTSEL</sequence>
<protein>
    <recommendedName>
        <fullName evidence="3">ANTAR domain-containing protein</fullName>
    </recommendedName>
</protein>
<evidence type="ECO:0000313" key="5">
    <source>
        <dbReference type="Proteomes" id="UP000076512"/>
    </source>
</evidence>
<dbReference type="GO" id="GO:0003723">
    <property type="term" value="F:RNA binding"/>
    <property type="evidence" value="ECO:0007669"/>
    <property type="project" value="InterPro"/>
</dbReference>
<keyword evidence="5" id="KW-1185">Reference proteome</keyword>
<feature type="domain" description="ANTAR" evidence="3">
    <location>
        <begin position="205"/>
        <end position="286"/>
    </location>
</feature>
<comment type="caution">
    <text evidence="4">The sequence shown here is derived from an EMBL/GenBank/DDBJ whole genome shotgun (WGS) entry which is preliminary data.</text>
</comment>
<gene>
    <name evidence="4" type="ORF">AWN90_29965</name>
</gene>
<evidence type="ECO:0000256" key="2">
    <source>
        <dbReference type="ARBA" id="ARBA00023163"/>
    </source>
</evidence>